<dbReference type="PANTHER" id="PTHR43671:SF13">
    <property type="entry name" value="SERINE_THREONINE-PROTEIN KINASE NEK2"/>
    <property type="match status" value="1"/>
</dbReference>
<evidence type="ECO:0000256" key="5">
    <source>
        <dbReference type="ARBA" id="ARBA00022777"/>
    </source>
</evidence>
<keyword evidence="11" id="KW-1185">Reference proteome</keyword>
<name>A0AA39QTN4_9LECA</name>
<keyword evidence="6 7" id="KW-0067">ATP-binding</keyword>
<dbReference type="Pfam" id="PF00069">
    <property type="entry name" value="Pkinase"/>
    <property type="match status" value="1"/>
</dbReference>
<dbReference type="PANTHER" id="PTHR43671">
    <property type="entry name" value="SERINE/THREONINE-PROTEIN KINASE NEK"/>
    <property type="match status" value="1"/>
</dbReference>
<comment type="caution">
    <text evidence="10">The sequence shown here is derived from an EMBL/GenBank/DDBJ whole genome shotgun (WGS) entry which is preliminary data.</text>
</comment>
<gene>
    <name evidence="10" type="ORF">JMJ35_009263</name>
</gene>
<feature type="domain" description="Protein kinase" evidence="9">
    <location>
        <begin position="26"/>
        <end position="316"/>
    </location>
</feature>
<keyword evidence="4 7" id="KW-0547">Nucleotide-binding</keyword>
<dbReference type="PROSITE" id="PS00107">
    <property type="entry name" value="PROTEIN_KINASE_ATP"/>
    <property type="match status" value="1"/>
</dbReference>
<dbReference type="EMBL" id="JAFEKC020000021">
    <property type="protein sequence ID" value="KAK0508179.1"/>
    <property type="molecule type" value="Genomic_DNA"/>
</dbReference>
<keyword evidence="5" id="KW-0418">Kinase</keyword>
<evidence type="ECO:0000256" key="4">
    <source>
        <dbReference type="ARBA" id="ARBA00022741"/>
    </source>
</evidence>
<dbReference type="AlphaFoldDB" id="A0AA39QTN4"/>
<keyword evidence="3" id="KW-0808">Transferase</keyword>
<evidence type="ECO:0000256" key="2">
    <source>
        <dbReference type="ARBA" id="ARBA00012513"/>
    </source>
</evidence>
<dbReference type="GO" id="GO:0004674">
    <property type="term" value="F:protein serine/threonine kinase activity"/>
    <property type="evidence" value="ECO:0007669"/>
    <property type="project" value="UniProtKB-KW"/>
</dbReference>
<accession>A0AA39QTN4</accession>
<comment type="similarity">
    <text evidence="1">Belongs to the protein kinase superfamily. NEK Ser/Thr protein kinase family. NIMA subfamily.</text>
</comment>
<dbReference type="InterPro" id="IPR050660">
    <property type="entry name" value="NEK_Ser/Thr_kinase"/>
</dbReference>
<dbReference type="GO" id="GO:0005524">
    <property type="term" value="F:ATP binding"/>
    <property type="evidence" value="ECO:0007669"/>
    <property type="project" value="UniProtKB-UniRule"/>
</dbReference>
<evidence type="ECO:0000256" key="7">
    <source>
        <dbReference type="PROSITE-ProRule" id="PRU10141"/>
    </source>
</evidence>
<dbReference type="InterPro" id="IPR011009">
    <property type="entry name" value="Kinase-like_dom_sf"/>
</dbReference>
<sequence>MDSVMVDQPFPVQDLQRSRFNEKDDFQQLDEVGAGSYGRCILLKRKCDQALRVCKIAKRIKVRKNEYEDEYEDKPLEASILLDILPKHDRILCLYDALVQSTTVQLYYEYYSHGDLNAVIRHHDNNWVYIPETFMWHVYLQLSEALAFLHTGYDQRVCHSVPANWRPVVHGDLKPENVFLSPPDASSPNPLCRKYPSLVIGDFGMATLMECNRAGTLLYQPPELPASTRKADVWALGSIMHKMAHYEEPISSFPAHLPNTDENVMEWYWSPESRVPKSLIESYSPELHDCVFETFTRDPRGRIDSLSLFKKVQDVFAMVIMPSLEGNLESLLPMALEDKYYDENGVTLQASDDTEREFFTATEFQEQVCE</sequence>
<evidence type="ECO:0000259" key="9">
    <source>
        <dbReference type="PROSITE" id="PS50011"/>
    </source>
</evidence>
<evidence type="ECO:0000256" key="8">
    <source>
        <dbReference type="RuleBase" id="RU000304"/>
    </source>
</evidence>
<dbReference type="Proteomes" id="UP001166286">
    <property type="component" value="Unassembled WGS sequence"/>
</dbReference>
<dbReference type="PROSITE" id="PS50011">
    <property type="entry name" value="PROTEIN_KINASE_DOM"/>
    <property type="match status" value="1"/>
</dbReference>
<evidence type="ECO:0000256" key="3">
    <source>
        <dbReference type="ARBA" id="ARBA00022679"/>
    </source>
</evidence>
<dbReference type="InterPro" id="IPR000719">
    <property type="entry name" value="Prot_kinase_dom"/>
</dbReference>
<dbReference type="Gene3D" id="1.10.510.10">
    <property type="entry name" value="Transferase(Phosphotransferase) domain 1"/>
    <property type="match status" value="1"/>
</dbReference>
<evidence type="ECO:0000313" key="10">
    <source>
        <dbReference type="EMBL" id="KAK0508179.1"/>
    </source>
</evidence>
<evidence type="ECO:0000313" key="11">
    <source>
        <dbReference type="Proteomes" id="UP001166286"/>
    </source>
</evidence>
<dbReference type="Gene3D" id="3.30.200.20">
    <property type="entry name" value="Phosphorylase Kinase, domain 1"/>
    <property type="match status" value="1"/>
</dbReference>
<evidence type="ECO:0000256" key="6">
    <source>
        <dbReference type="ARBA" id="ARBA00022840"/>
    </source>
</evidence>
<organism evidence="10 11">
    <name type="scientific">Cladonia borealis</name>
    <dbReference type="NCBI Taxonomy" id="184061"/>
    <lineage>
        <taxon>Eukaryota</taxon>
        <taxon>Fungi</taxon>
        <taxon>Dikarya</taxon>
        <taxon>Ascomycota</taxon>
        <taxon>Pezizomycotina</taxon>
        <taxon>Lecanoromycetes</taxon>
        <taxon>OSLEUM clade</taxon>
        <taxon>Lecanoromycetidae</taxon>
        <taxon>Lecanorales</taxon>
        <taxon>Lecanorineae</taxon>
        <taxon>Cladoniaceae</taxon>
        <taxon>Cladonia</taxon>
    </lineage>
</organism>
<feature type="binding site" evidence="7">
    <location>
        <position position="55"/>
    </location>
    <ligand>
        <name>ATP</name>
        <dbReference type="ChEBI" id="CHEBI:30616"/>
    </ligand>
</feature>
<dbReference type="SMART" id="SM00220">
    <property type="entry name" value="S_TKc"/>
    <property type="match status" value="1"/>
</dbReference>
<dbReference type="InterPro" id="IPR008271">
    <property type="entry name" value="Ser/Thr_kinase_AS"/>
</dbReference>
<dbReference type="SUPFAM" id="SSF56112">
    <property type="entry name" value="Protein kinase-like (PK-like)"/>
    <property type="match status" value="1"/>
</dbReference>
<protein>
    <recommendedName>
        <fullName evidence="2">non-specific serine/threonine protein kinase</fullName>
        <ecNumber evidence="2">2.7.11.1</ecNumber>
    </recommendedName>
</protein>
<dbReference type="EC" id="2.7.11.1" evidence="2"/>
<keyword evidence="8" id="KW-0723">Serine/threonine-protein kinase</keyword>
<dbReference type="InterPro" id="IPR017441">
    <property type="entry name" value="Protein_kinase_ATP_BS"/>
</dbReference>
<reference evidence="10" key="1">
    <citation type="submission" date="2023-03" db="EMBL/GenBank/DDBJ databases">
        <title>Complete genome of Cladonia borealis.</title>
        <authorList>
            <person name="Park H."/>
        </authorList>
    </citation>
    <scope>NUCLEOTIDE SEQUENCE</scope>
    <source>
        <strain evidence="10">ANT050790</strain>
    </source>
</reference>
<dbReference type="PROSITE" id="PS00108">
    <property type="entry name" value="PROTEIN_KINASE_ST"/>
    <property type="match status" value="1"/>
</dbReference>
<proteinExistence type="inferred from homology"/>
<evidence type="ECO:0000256" key="1">
    <source>
        <dbReference type="ARBA" id="ARBA00010886"/>
    </source>
</evidence>